<dbReference type="Gene3D" id="3.20.20.370">
    <property type="entry name" value="Glycoside hydrolase/deacetylase"/>
    <property type="match status" value="1"/>
</dbReference>
<comment type="caution">
    <text evidence="2">The sequence shown here is derived from an EMBL/GenBank/DDBJ whole genome shotgun (WGS) entry which is preliminary data.</text>
</comment>
<keyword evidence="1" id="KW-0547">Nucleotide-binding</keyword>
<evidence type="ECO:0000313" key="2">
    <source>
        <dbReference type="EMBL" id="MFC0542636.1"/>
    </source>
</evidence>
<sequence>MTVDLSADVGEGFGAYRAADDAALLRVVSSANIACGFHAGDPGIMHTTVAECVRLGVGVGAHPGLPDREGFGRRTMALSRHEVYTYVLCQLGALDAFARVHGTRIRHVTPHGQLGNVAVSDVDWAEAIVDAVRDFDASLAVVALEGALTKAARSAGLPVAVLGIADRAYREDGSLVARSSPGAVITAEREVTERVVRMATDGVVRAITGRDIALRPDTVLLHGDTPGSVDLARAVRAALTSAGVGIEPLAARL</sequence>
<dbReference type="SUPFAM" id="SSF88713">
    <property type="entry name" value="Glycoside hydrolase/deacetylase"/>
    <property type="match status" value="1"/>
</dbReference>
<dbReference type="HAMAP" id="MF_00691">
    <property type="entry name" value="PxpA"/>
    <property type="match status" value="1"/>
</dbReference>
<keyword evidence="1" id="KW-0378">Hydrolase</keyword>
<organism evidence="2 3">
    <name type="scientific">Kutzneria chonburiensis</name>
    <dbReference type="NCBI Taxonomy" id="1483604"/>
    <lineage>
        <taxon>Bacteria</taxon>
        <taxon>Bacillati</taxon>
        <taxon>Actinomycetota</taxon>
        <taxon>Actinomycetes</taxon>
        <taxon>Pseudonocardiales</taxon>
        <taxon>Pseudonocardiaceae</taxon>
        <taxon>Kutzneria</taxon>
    </lineage>
</organism>
<protein>
    <recommendedName>
        <fullName evidence="1">5-oxoprolinase subunit A</fullName>
        <shortName evidence="1">5-OPase subunit A</shortName>
        <ecNumber evidence="1">3.5.2.9</ecNumber>
    </recommendedName>
    <alternativeName>
        <fullName evidence="1">5-oxoprolinase (ATP-hydrolyzing) subunit A</fullName>
    </alternativeName>
</protein>
<reference evidence="2 3" key="1">
    <citation type="submission" date="2024-09" db="EMBL/GenBank/DDBJ databases">
        <authorList>
            <person name="Sun Q."/>
            <person name="Mori K."/>
        </authorList>
    </citation>
    <scope>NUCLEOTIDE SEQUENCE [LARGE SCALE GENOMIC DNA]</scope>
    <source>
        <strain evidence="2 3">TBRC 1432</strain>
    </source>
</reference>
<dbReference type="InterPro" id="IPR011330">
    <property type="entry name" value="Glyco_hydro/deAcase_b/a-brl"/>
</dbReference>
<dbReference type="EMBL" id="JBHLUD010000004">
    <property type="protein sequence ID" value="MFC0542636.1"/>
    <property type="molecule type" value="Genomic_DNA"/>
</dbReference>
<dbReference type="Proteomes" id="UP001589810">
    <property type="component" value="Unassembled WGS sequence"/>
</dbReference>
<evidence type="ECO:0000256" key="1">
    <source>
        <dbReference type="HAMAP-Rule" id="MF_00691"/>
    </source>
</evidence>
<comment type="catalytic activity">
    <reaction evidence="1">
        <text>5-oxo-L-proline + ATP + 2 H2O = L-glutamate + ADP + phosphate + H(+)</text>
        <dbReference type="Rhea" id="RHEA:10348"/>
        <dbReference type="ChEBI" id="CHEBI:15377"/>
        <dbReference type="ChEBI" id="CHEBI:15378"/>
        <dbReference type="ChEBI" id="CHEBI:29985"/>
        <dbReference type="ChEBI" id="CHEBI:30616"/>
        <dbReference type="ChEBI" id="CHEBI:43474"/>
        <dbReference type="ChEBI" id="CHEBI:58402"/>
        <dbReference type="ChEBI" id="CHEBI:456216"/>
        <dbReference type="EC" id="3.5.2.9"/>
    </reaction>
</comment>
<dbReference type="EC" id="3.5.2.9" evidence="1"/>
<dbReference type="Pfam" id="PF03746">
    <property type="entry name" value="LamB_YcsF"/>
    <property type="match status" value="1"/>
</dbReference>
<dbReference type="CDD" id="cd10787">
    <property type="entry name" value="LamB_YcsF_like"/>
    <property type="match status" value="1"/>
</dbReference>
<comment type="function">
    <text evidence="1">Catalyzes the cleavage of 5-oxoproline to form L-glutamate coupled to the hydrolysis of ATP to ADP and inorganic phosphate.</text>
</comment>
<keyword evidence="3" id="KW-1185">Reference proteome</keyword>
<dbReference type="NCBIfam" id="NF003814">
    <property type="entry name" value="PRK05406.1-3"/>
    <property type="match status" value="1"/>
</dbReference>
<dbReference type="NCBIfam" id="NF003816">
    <property type="entry name" value="PRK05406.1-5"/>
    <property type="match status" value="1"/>
</dbReference>
<gene>
    <name evidence="1" type="primary">pxpA</name>
    <name evidence="2" type="ORF">ACFFH7_14160</name>
</gene>
<name>A0ABV6MS33_9PSEU</name>
<evidence type="ECO:0000313" key="3">
    <source>
        <dbReference type="Proteomes" id="UP001589810"/>
    </source>
</evidence>
<proteinExistence type="inferred from homology"/>
<comment type="similarity">
    <text evidence="1">Belongs to the LamB/PxpA family.</text>
</comment>
<comment type="subunit">
    <text evidence="1">Forms a complex composed of PxpA, PxpB and PxpC.</text>
</comment>
<accession>A0ABV6MS33</accession>
<dbReference type="InterPro" id="IPR005501">
    <property type="entry name" value="LamB/YcsF/PxpA-like"/>
</dbReference>
<keyword evidence="1" id="KW-0067">ATP-binding</keyword>
<dbReference type="RefSeq" id="WP_273941052.1">
    <property type="nucleotide sequence ID" value="NZ_CP097263.1"/>
</dbReference>
<dbReference type="PANTHER" id="PTHR30292">
    <property type="entry name" value="UNCHARACTERIZED PROTEIN YBGL-RELATED"/>
    <property type="match status" value="1"/>
</dbReference>
<dbReference type="PANTHER" id="PTHR30292:SF0">
    <property type="entry name" value="5-OXOPROLINASE SUBUNIT A"/>
    <property type="match status" value="1"/>
</dbReference>